<dbReference type="InterPro" id="IPR000560">
    <property type="entry name" value="His_Pase_clade-2"/>
</dbReference>
<dbReference type="Pfam" id="PF00328">
    <property type="entry name" value="His_Phos_2"/>
    <property type="match status" value="1"/>
</dbReference>
<protein>
    <submittedName>
        <fullName evidence="4">Phosphoglycerate mutase-like protein</fullName>
    </submittedName>
</protein>
<dbReference type="AlphaFoldDB" id="A0A8E2EAC7"/>
<keyword evidence="3" id="KW-0472">Membrane</keyword>
<evidence type="ECO:0000313" key="5">
    <source>
        <dbReference type="Proteomes" id="UP000250266"/>
    </source>
</evidence>
<dbReference type="SUPFAM" id="SSF53254">
    <property type="entry name" value="Phosphoglycerate mutase-like"/>
    <property type="match status" value="1"/>
</dbReference>
<dbReference type="InterPro" id="IPR050645">
    <property type="entry name" value="Histidine_acid_phosphatase"/>
</dbReference>
<feature type="region of interest" description="Disordered" evidence="2">
    <location>
        <begin position="513"/>
        <end position="563"/>
    </location>
</feature>
<keyword evidence="3" id="KW-1133">Transmembrane helix</keyword>
<keyword evidence="3" id="KW-0812">Transmembrane</keyword>
<dbReference type="CDD" id="cd07061">
    <property type="entry name" value="HP_HAP_like"/>
    <property type="match status" value="1"/>
</dbReference>
<dbReference type="Proteomes" id="UP000250266">
    <property type="component" value="Unassembled WGS sequence"/>
</dbReference>
<feature type="transmembrane region" description="Helical" evidence="3">
    <location>
        <begin position="442"/>
        <end position="468"/>
    </location>
</feature>
<dbReference type="InterPro" id="IPR029033">
    <property type="entry name" value="His_PPase_superfam"/>
</dbReference>
<gene>
    <name evidence="4" type="ORF">K432DRAFT_353353</name>
</gene>
<dbReference type="GO" id="GO:0016791">
    <property type="term" value="F:phosphatase activity"/>
    <property type="evidence" value="ECO:0007669"/>
    <property type="project" value="TreeGrafter"/>
</dbReference>
<organism evidence="4 5">
    <name type="scientific">Lepidopterella palustris CBS 459.81</name>
    <dbReference type="NCBI Taxonomy" id="1314670"/>
    <lineage>
        <taxon>Eukaryota</taxon>
        <taxon>Fungi</taxon>
        <taxon>Dikarya</taxon>
        <taxon>Ascomycota</taxon>
        <taxon>Pezizomycotina</taxon>
        <taxon>Dothideomycetes</taxon>
        <taxon>Pleosporomycetidae</taxon>
        <taxon>Mytilinidiales</taxon>
        <taxon>Argynnaceae</taxon>
        <taxon>Lepidopterella</taxon>
    </lineage>
</organism>
<dbReference type="EMBL" id="KV744968">
    <property type="protein sequence ID" value="OCK80247.1"/>
    <property type="molecule type" value="Genomic_DNA"/>
</dbReference>
<sequence>MAAAWLINATEDNPNYQLHGAVVFTRTGERTPELDSSGPRQLTALGAQQLYAVGEAFRGRYINSLNGITGLGQQPIIDISANVVDNDQTYVLAADEPYLVASAQAFMQGLYPPFTLNKTAAIMLDPSYILANGSYIEYPLDGYQYAQVHTASDLDPTSIWVEGSENCVNAALSGNEYYDSPEFSATRASSQSLYQAVGMSTLGDVLTQPQWDYYNAYVIYDYLNYQYAHDTSIFALLSDNISYAGAYDELRWLADQQEWALYGNISADSGIRTIAGKTLAARVLGQFQEIIGSMGSSPKLTLLFGEHEPFLSFFALTELQFLNSNFFGLPEYGSSMVFEMYSIGNDSTFPTNEADLWIRFHFHNGTDFPANGSLQAFPIFGRGPSQTDMPWLDFQDMMSRIMTSVVMDWCNQCAAQTLFCDAFIQPIVINPTKDSGNMTPQIAGVIGAAVTLGVLAIAFILAMLVGGIRFHRVQRSKKGELGGFKGSAKLASDADLSLPKNGAVAGIVSMEDGDKKERVGSWELRNKETGKDIGGGHSRRPSLDEEEAAVSPFANPVRPDERV</sequence>
<evidence type="ECO:0000256" key="3">
    <source>
        <dbReference type="SAM" id="Phobius"/>
    </source>
</evidence>
<comment type="similarity">
    <text evidence="1">Belongs to the histidine acid phosphatase family.</text>
</comment>
<name>A0A8E2EAC7_9PEZI</name>
<proteinExistence type="inferred from homology"/>
<dbReference type="OrthoDB" id="258392at2759"/>
<dbReference type="Gene3D" id="3.40.50.1240">
    <property type="entry name" value="Phosphoglycerate mutase-like"/>
    <property type="match status" value="1"/>
</dbReference>
<dbReference type="PANTHER" id="PTHR11567:SF127">
    <property type="entry name" value="HISTIDINE ACID PHOSPHATASE"/>
    <property type="match status" value="1"/>
</dbReference>
<keyword evidence="5" id="KW-1185">Reference proteome</keyword>
<reference evidence="4 5" key="1">
    <citation type="journal article" date="2016" name="Nat. Commun.">
        <title>Ectomycorrhizal ecology is imprinted in the genome of the dominant symbiotic fungus Cenococcum geophilum.</title>
        <authorList>
            <consortium name="DOE Joint Genome Institute"/>
            <person name="Peter M."/>
            <person name="Kohler A."/>
            <person name="Ohm R.A."/>
            <person name="Kuo A."/>
            <person name="Krutzmann J."/>
            <person name="Morin E."/>
            <person name="Arend M."/>
            <person name="Barry K.W."/>
            <person name="Binder M."/>
            <person name="Choi C."/>
            <person name="Clum A."/>
            <person name="Copeland A."/>
            <person name="Grisel N."/>
            <person name="Haridas S."/>
            <person name="Kipfer T."/>
            <person name="LaButti K."/>
            <person name="Lindquist E."/>
            <person name="Lipzen A."/>
            <person name="Maire R."/>
            <person name="Meier B."/>
            <person name="Mihaltcheva S."/>
            <person name="Molinier V."/>
            <person name="Murat C."/>
            <person name="Poggeler S."/>
            <person name="Quandt C.A."/>
            <person name="Sperisen C."/>
            <person name="Tritt A."/>
            <person name="Tisserant E."/>
            <person name="Crous P.W."/>
            <person name="Henrissat B."/>
            <person name="Nehls U."/>
            <person name="Egli S."/>
            <person name="Spatafora J.W."/>
            <person name="Grigoriev I.V."/>
            <person name="Martin F.M."/>
        </authorList>
    </citation>
    <scope>NUCLEOTIDE SEQUENCE [LARGE SCALE GENOMIC DNA]</scope>
    <source>
        <strain evidence="4 5">CBS 459.81</strain>
    </source>
</reference>
<evidence type="ECO:0000256" key="1">
    <source>
        <dbReference type="ARBA" id="ARBA00005375"/>
    </source>
</evidence>
<dbReference type="PANTHER" id="PTHR11567">
    <property type="entry name" value="ACID PHOSPHATASE-RELATED"/>
    <property type="match status" value="1"/>
</dbReference>
<accession>A0A8E2EAC7</accession>
<evidence type="ECO:0000313" key="4">
    <source>
        <dbReference type="EMBL" id="OCK80247.1"/>
    </source>
</evidence>
<evidence type="ECO:0000256" key="2">
    <source>
        <dbReference type="SAM" id="MobiDB-lite"/>
    </source>
</evidence>
<feature type="compositionally biased region" description="Basic and acidic residues" evidence="2">
    <location>
        <begin position="513"/>
        <end position="531"/>
    </location>
</feature>